<dbReference type="PROSITE" id="PS50090">
    <property type="entry name" value="MYB_LIKE"/>
    <property type="match status" value="1"/>
</dbReference>
<feature type="compositionally biased region" description="Basic and acidic residues" evidence="1">
    <location>
        <begin position="153"/>
        <end position="165"/>
    </location>
</feature>
<proteinExistence type="predicted"/>
<protein>
    <recommendedName>
        <fullName evidence="2">Myb-like domain-containing protein</fullName>
    </recommendedName>
</protein>
<evidence type="ECO:0000313" key="3">
    <source>
        <dbReference type="EMBL" id="ODH38293.1"/>
    </source>
</evidence>
<reference evidence="3 4" key="1">
    <citation type="submission" date="2016-06" db="EMBL/GenBank/DDBJ databases">
        <authorList>
            <person name="Kjaerup R.B."/>
            <person name="Dalgaard T.S."/>
            <person name="Juul-Madsen H.R."/>
        </authorList>
    </citation>
    <scope>NUCLEOTIDE SEQUENCE [LARGE SCALE GENOMIC DNA]</scope>
    <source>
        <strain evidence="3 4">Pb300</strain>
    </source>
</reference>
<dbReference type="Pfam" id="PF13921">
    <property type="entry name" value="Myb_DNA-bind_6"/>
    <property type="match status" value="1"/>
</dbReference>
<accession>A0A1D2JIQ2</accession>
<feature type="domain" description="Myb-like" evidence="2">
    <location>
        <begin position="327"/>
        <end position="372"/>
    </location>
</feature>
<dbReference type="VEuPathDB" id="FungiDB:PABG_00288"/>
<dbReference type="CDD" id="cd00167">
    <property type="entry name" value="SANT"/>
    <property type="match status" value="1"/>
</dbReference>
<feature type="region of interest" description="Disordered" evidence="1">
    <location>
        <begin position="138"/>
        <end position="224"/>
    </location>
</feature>
<dbReference type="SUPFAM" id="SSF46689">
    <property type="entry name" value="Homeodomain-like"/>
    <property type="match status" value="1"/>
</dbReference>
<dbReference type="Proteomes" id="UP000242814">
    <property type="component" value="Unassembled WGS sequence"/>
</dbReference>
<feature type="compositionally biased region" description="Polar residues" evidence="1">
    <location>
        <begin position="138"/>
        <end position="148"/>
    </location>
</feature>
<dbReference type="Gene3D" id="1.10.10.60">
    <property type="entry name" value="Homeodomain-like"/>
    <property type="match status" value="1"/>
</dbReference>
<dbReference type="InterPro" id="IPR009057">
    <property type="entry name" value="Homeodomain-like_sf"/>
</dbReference>
<evidence type="ECO:0000259" key="2">
    <source>
        <dbReference type="PROSITE" id="PS50090"/>
    </source>
</evidence>
<name>A0A1D2JIQ2_PARBR</name>
<gene>
    <name evidence="3" type="ORF">ACO22_02440</name>
</gene>
<dbReference type="InterPro" id="IPR001005">
    <property type="entry name" value="SANT/Myb"/>
</dbReference>
<comment type="caution">
    <text evidence="3">The sequence shown here is derived from an EMBL/GenBank/DDBJ whole genome shotgun (WGS) entry which is preliminary data.</text>
</comment>
<dbReference type="EMBL" id="LZYO01000075">
    <property type="protein sequence ID" value="ODH38293.1"/>
    <property type="molecule type" value="Genomic_DNA"/>
</dbReference>
<sequence length="414" mass="46321">MRPGQIHLHKVSSWQQHFNTCPGFDPAGWLIGPGQIRICRLDENGPEATGLLLTAPSCLLPNETFPAVQHPYLTHPKQMVEAMKLALPSLVCVLPYKRKHQRRAGTGAMHLMVTIKVPVIVDCLKEAISSSMQYENGLSSRHQTCQQKSHARLRSEVPDTQDCKLPRKPLQCVEDDMTMSDTGGLSAHSDDTDGNYHASSEEDGSMKSPSKHHRLPTQPSGPASCCPWYQIQRAAATAGHEGVKWQDSRVQTMTVKDHSTTPWNIDHGPDTHTHSQPPIEAERLAQVVFEMITGCPMTASDLAGEMTAAANTGRDYSEQKVEGVGGRRHHWTQEEEVRLVALKQDGFSWTEIKEQFPQRQLSSLRQRWYTKLQNMHGSNPPTNKQRQEWNCKRAHPIPVYSPSTKCVVSLKNNA</sequence>
<evidence type="ECO:0000256" key="1">
    <source>
        <dbReference type="SAM" id="MobiDB-lite"/>
    </source>
</evidence>
<organism evidence="3 4">
    <name type="scientific">Paracoccidioides brasiliensis</name>
    <dbReference type="NCBI Taxonomy" id="121759"/>
    <lineage>
        <taxon>Eukaryota</taxon>
        <taxon>Fungi</taxon>
        <taxon>Dikarya</taxon>
        <taxon>Ascomycota</taxon>
        <taxon>Pezizomycotina</taxon>
        <taxon>Eurotiomycetes</taxon>
        <taxon>Eurotiomycetidae</taxon>
        <taxon>Onygenales</taxon>
        <taxon>Ajellomycetaceae</taxon>
        <taxon>Paracoccidioides</taxon>
    </lineage>
</organism>
<dbReference type="AlphaFoldDB" id="A0A1D2JIQ2"/>
<dbReference type="VEuPathDB" id="FungiDB:PADG_02697"/>
<evidence type="ECO:0000313" key="4">
    <source>
        <dbReference type="Proteomes" id="UP000242814"/>
    </source>
</evidence>